<reference evidence="4" key="1">
    <citation type="journal article" date="2019" name="Int. J. Syst. Evol. Microbiol.">
        <title>The Global Catalogue of Microorganisms (GCM) 10K type strain sequencing project: providing services to taxonomists for standard genome sequencing and annotation.</title>
        <authorList>
            <consortium name="The Broad Institute Genomics Platform"/>
            <consortium name="The Broad Institute Genome Sequencing Center for Infectious Disease"/>
            <person name="Wu L."/>
            <person name="Ma J."/>
        </authorList>
    </citation>
    <scope>NUCLEOTIDE SEQUENCE [LARGE SCALE GENOMIC DNA]</scope>
    <source>
        <strain evidence="4">NBRC 111756</strain>
    </source>
</reference>
<dbReference type="PROSITE" id="PS51257">
    <property type="entry name" value="PROKAR_LIPOPROTEIN"/>
    <property type="match status" value="1"/>
</dbReference>
<dbReference type="RefSeq" id="WP_379908544.1">
    <property type="nucleotide sequence ID" value="NZ_JBHSWE010000001.1"/>
</dbReference>
<dbReference type="InterPro" id="IPR036779">
    <property type="entry name" value="LysM_dom_sf"/>
</dbReference>
<evidence type="ECO:0000256" key="1">
    <source>
        <dbReference type="SAM" id="MobiDB-lite"/>
    </source>
</evidence>
<proteinExistence type="predicted"/>
<dbReference type="SUPFAM" id="SSF51261">
    <property type="entry name" value="Duplicated hybrid motif"/>
    <property type="match status" value="1"/>
</dbReference>
<dbReference type="CDD" id="cd00118">
    <property type="entry name" value="LysM"/>
    <property type="match status" value="1"/>
</dbReference>
<protein>
    <submittedName>
        <fullName evidence="3">LysM peptidoglycan-binding domain-containing protein</fullName>
    </submittedName>
</protein>
<sequence>MRDFGRGILLLVVMLGLAACGGGYAPVSERSINSRPLPDSGVYVVKSGDTLYSIAWRYNLDYRELARINRIDSRYLIYVGQKLKLRTAAAAVTKTSSRDASLARAEPVKPPARAAKPVGTKTPQVPAAKAAGTSDGPLPSKTVAAASARLQWRWPADGPLLSRFSNSGTKGINIAGKAGDPVRAAGGGGLFMPVTA</sequence>
<name>A0ABW1ZXW4_9GAMM</name>
<dbReference type="Gene3D" id="3.10.350.10">
    <property type="entry name" value="LysM domain"/>
    <property type="match status" value="1"/>
</dbReference>
<dbReference type="Pfam" id="PF01476">
    <property type="entry name" value="LysM"/>
    <property type="match status" value="1"/>
</dbReference>
<dbReference type="SMART" id="SM00257">
    <property type="entry name" value="LysM"/>
    <property type="match status" value="1"/>
</dbReference>
<comment type="caution">
    <text evidence="3">The sequence shown here is derived from an EMBL/GenBank/DDBJ whole genome shotgun (WGS) entry which is preliminary data.</text>
</comment>
<feature type="region of interest" description="Disordered" evidence="1">
    <location>
        <begin position="99"/>
        <end position="140"/>
    </location>
</feature>
<accession>A0ABW1ZXW4</accession>
<dbReference type="PROSITE" id="PS51782">
    <property type="entry name" value="LYSM"/>
    <property type="match status" value="1"/>
</dbReference>
<organism evidence="3 4">
    <name type="scientific">Marinobacterium aestuariivivens</name>
    <dbReference type="NCBI Taxonomy" id="1698799"/>
    <lineage>
        <taxon>Bacteria</taxon>
        <taxon>Pseudomonadati</taxon>
        <taxon>Pseudomonadota</taxon>
        <taxon>Gammaproteobacteria</taxon>
        <taxon>Oceanospirillales</taxon>
        <taxon>Oceanospirillaceae</taxon>
        <taxon>Marinobacterium</taxon>
    </lineage>
</organism>
<dbReference type="EMBL" id="JBHSWE010000001">
    <property type="protein sequence ID" value="MFC6670025.1"/>
    <property type="molecule type" value="Genomic_DNA"/>
</dbReference>
<dbReference type="SUPFAM" id="SSF54106">
    <property type="entry name" value="LysM domain"/>
    <property type="match status" value="1"/>
</dbReference>
<dbReference type="InterPro" id="IPR011055">
    <property type="entry name" value="Dup_hybrid_motif"/>
</dbReference>
<evidence type="ECO:0000313" key="3">
    <source>
        <dbReference type="EMBL" id="MFC6670025.1"/>
    </source>
</evidence>
<dbReference type="InterPro" id="IPR018392">
    <property type="entry name" value="LysM"/>
</dbReference>
<keyword evidence="4" id="KW-1185">Reference proteome</keyword>
<evidence type="ECO:0000259" key="2">
    <source>
        <dbReference type="PROSITE" id="PS51782"/>
    </source>
</evidence>
<evidence type="ECO:0000313" key="4">
    <source>
        <dbReference type="Proteomes" id="UP001596422"/>
    </source>
</evidence>
<gene>
    <name evidence="3" type="ORF">ACFQDL_07940</name>
</gene>
<dbReference type="Proteomes" id="UP001596422">
    <property type="component" value="Unassembled WGS sequence"/>
</dbReference>
<feature type="domain" description="LysM" evidence="2">
    <location>
        <begin position="41"/>
        <end position="85"/>
    </location>
</feature>